<feature type="compositionally biased region" description="Basic and acidic residues" evidence="1">
    <location>
        <begin position="1"/>
        <end position="20"/>
    </location>
</feature>
<evidence type="ECO:0000259" key="2">
    <source>
        <dbReference type="Pfam" id="PF05585"/>
    </source>
</evidence>
<feature type="domain" description="DUF1758" evidence="2">
    <location>
        <begin position="77"/>
        <end position="231"/>
    </location>
</feature>
<protein>
    <submittedName>
        <fullName evidence="3">Tas retrotransposon peptidase A16</fullName>
    </submittedName>
</protein>
<name>A0A0D6LMZ7_9BILA</name>
<accession>A0A0D6LMZ7</accession>
<dbReference type="InterPro" id="IPR008737">
    <property type="entry name" value="DUF1758"/>
</dbReference>
<sequence length="557" mass="64269">MQKAESHNRPEAPKPTEQKQKGSNKPKPQTVRSNLVTDTSKDTNEPAILQLQSLHNTKFIAPPILPTGEITVMNHETKELRKVAVLFHTGAEISFLDSTLAKELQLPILESRQLRLHTFGANALQDTQCNLVKVETWDSNGDQHHLNLLTHNILTKAFHPPEISREDFEFIRSLNIAIPTLSSNEQLKPLILLGCDQLWNFIRTDATTITLPSGLHLLPTRLGYLVSGKAMQAQVNQLATEEVEKWDRYWSMDTPVYTVTYSESPIHQEEQEQWEKYWAMDNAGTEMFGNSEKEARAIQDQEVWQKFNQTIERMEDKLESFMSSSADQLREPISQVEALPDEEYMAKLVDEVRDVEEDIDINKECNNFESINSEDDSKRSIGLPVKRDSEDPFDEYDDPDYVKKRRYYEPDVASHIKELEQDLDDLYYGLKFLPQRKIGETSAGVESHVRCSFCGQYGVHYSDSCPELVNGDERFSFIVRERLCQYCLEDCNPRRRCKSRNKRCWYSGIVERTVLNFLIPNDDGHHRALCSIPDSKNKIAERIAEIKEELRLAEQDL</sequence>
<dbReference type="EMBL" id="KE124988">
    <property type="protein sequence ID" value="EPB73450.1"/>
    <property type="molecule type" value="Genomic_DNA"/>
</dbReference>
<dbReference type="Proteomes" id="UP000054495">
    <property type="component" value="Unassembled WGS sequence"/>
</dbReference>
<proteinExistence type="predicted"/>
<gene>
    <name evidence="3" type="ORF">ANCCEY_07472</name>
</gene>
<keyword evidence="4" id="KW-1185">Reference proteome</keyword>
<evidence type="ECO:0000313" key="4">
    <source>
        <dbReference type="Proteomes" id="UP000054495"/>
    </source>
</evidence>
<feature type="compositionally biased region" description="Polar residues" evidence="1">
    <location>
        <begin position="21"/>
        <end position="38"/>
    </location>
</feature>
<organism evidence="3 4">
    <name type="scientific">Ancylostoma ceylanicum</name>
    <dbReference type="NCBI Taxonomy" id="53326"/>
    <lineage>
        <taxon>Eukaryota</taxon>
        <taxon>Metazoa</taxon>
        <taxon>Ecdysozoa</taxon>
        <taxon>Nematoda</taxon>
        <taxon>Chromadorea</taxon>
        <taxon>Rhabditida</taxon>
        <taxon>Rhabditina</taxon>
        <taxon>Rhabditomorpha</taxon>
        <taxon>Strongyloidea</taxon>
        <taxon>Ancylostomatidae</taxon>
        <taxon>Ancylostomatinae</taxon>
        <taxon>Ancylostoma</taxon>
    </lineage>
</organism>
<reference evidence="3 4" key="1">
    <citation type="submission" date="2013-05" db="EMBL/GenBank/DDBJ databases">
        <title>Draft genome of the parasitic nematode Anyclostoma ceylanicum.</title>
        <authorList>
            <person name="Mitreva M."/>
        </authorList>
    </citation>
    <scope>NUCLEOTIDE SEQUENCE [LARGE SCALE GENOMIC DNA]</scope>
</reference>
<dbReference type="Pfam" id="PF05585">
    <property type="entry name" value="DUF1758"/>
    <property type="match status" value="1"/>
</dbReference>
<evidence type="ECO:0000256" key="1">
    <source>
        <dbReference type="SAM" id="MobiDB-lite"/>
    </source>
</evidence>
<evidence type="ECO:0000313" key="3">
    <source>
        <dbReference type="EMBL" id="EPB73450.1"/>
    </source>
</evidence>
<dbReference type="AlphaFoldDB" id="A0A0D6LMZ7"/>
<feature type="region of interest" description="Disordered" evidence="1">
    <location>
        <begin position="1"/>
        <end position="44"/>
    </location>
</feature>
<feature type="region of interest" description="Disordered" evidence="1">
    <location>
        <begin position="370"/>
        <end position="396"/>
    </location>
</feature>
<feature type="compositionally biased region" description="Basic and acidic residues" evidence="1">
    <location>
        <begin position="375"/>
        <end position="390"/>
    </location>
</feature>